<dbReference type="Gene3D" id="3.30.200.20">
    <property type="entry name" value="Phosphorylase Kinase, domain 1"/>
    <property type="match status" value="1"/>
</dbReference>
<keyword evidence="2 10" id="KW-0723">Serine/threonine-protein kinase</keyword>
<keyword evidence="5 10" id="KW-0418">Kinase</keyword>
<dbReference type="SMART" id="SM00220">
    <property type="entry name" value="S_TKc"/>
    <property type="match status" value="1"/>
</dbReference>
<organism evidence="10 11">
    <name type="scientific">Microbispora rosea</name>
    <dbReference type="NCBI Taxonomy" id="58117"/>
    <lineage>
        <taxon>Bacteria</taxon>
        <taxon>Bacillati</taxon>
        <taxon>Actinomycetota</taxon>
        <taxon>Actinomycetes</taxon>
        <taxon>Streptosporangiales</taxon>
        <taxon>Streptosporangiaceae</taxon>
        <taxon>Microbispora</taxon>
    </lineage>
</organism>
<dbReference type="PROSITE" id="PS00107">
    <property type="entry name" value="PROTEIN_KINASE_ATP"/>
    <property type="match status" value="1"/>
</dbReference>
<evidence type="ECO:0000256" key="4">
    <source>
        <dbReference type="ARBA" id="ARBA00022741"/>
    </source>
</evidence>
<evidence type="ECO:0000256" key="7">
    <source>
        <dbReference type="PROSITE-ProRule" id="PRU10141"/>
    </source>
</evidence>
<feature type="binding site" evidence="7">
    <location>
        <position position="40"/>
    </location>
    <ligand>
        <name>ATP</name>
        <dbReference type="ChEBI" id="CHEBI:30616"/>
    </ligand>
</feature>
<feature type="compositionally biased region" description="Polar residues" evidence="8">
    <location>
        <begin position="426"/>
        <end position="438"/>
    </location>
</feature>
<evidence type="ECO:0000256" key="5">
    <source>
        <dbReference type="ARBA" id="ARBA00022777"/>
    </source>
</evidence>
<feature type="compositionally biased region" description="Gly residues" evidence="8">
    <location>
        <begin position="349"/>
        <end position="358"/>
    </location>
</feature>
<reference evidence="11" key="1">
    <citation type="submission" date="2017-01" db="EMBL/GenBank/DDBJ databases">
        <authorList>
            <person name="Varghese N."/>
            <person name="Submissions S."/>
        </authorList>
    </citation>
    <scope>NUCLEOTIDE SEQUENCE [LARGE SCALE GENOMIC DNA]</scope>
    <source>
        <strain evidence="11">ATCC 12950</strain>
    </source>
</reference>
<name>A0A1N6RHV8_9ACTN</name>
<evidence type="ECO:0000259" key="9">
    <source>
        <dbReference type="PROSITE" id="PS50011"/>
    </source>
</evidence>
<accession>A0A1N6RHV8</accession>
<feature type="region of interest" description="Disordered" evidence="8">
    <location>
        <begin position="417"/>
        <end position="491"/>
    </location>
</feature>
<protein>
    <recommendedName>
        <fullName evidence="1">non-specific serine/threonine protein kinase</fullName>
        <ecNumber evidence="1">2.7.11.1</ecNumber>
    </recommendedName>
</protein>
<sequence length="628" mass="66036">MDEERRVAGRYHLLEPIGRGGMGVVWRAHDDLLDRTVAVKEVLYHPTSEEDRETFNRRTIREARAAGRIDHPNVVVVHDVIEEDGRPWIVMQLVRSVSLGQVLREQGALPPGRVAAIGLQVLDALCTAHAAGVLHRDVKPENVLLNGETRVVLTDFGIATMPEEAALTMTGGITGTPAFMPPERLDGEPATPESDLWSLGATLYAAVEGRTPFDRNSPVATMAAILHDDPAPPQRAGALTPVLEGLLRKDPARRMGAAEAAALLNAALTAGPGHAAPDLPGNRPEPGAWSGAPSGPSQPPYGPPYGAQPYGVPHQSGGSAPWPGVTGPAGPPGPGGGAGMAGHPTAPNGHGGYAGPGGPAVPPGSRPGPYAAPGARPPGRGSATKVTLLVLLPLLLVAVVAGGWYGYRSLAGGGSVAEGLTPTEIGPTTGTDNTSGDTEPSASVQSPASQSEEPTAEPSDDPSKEPSDKPSTEYPTTATAKPPKGWETHRDPLGFSIALPAGWVPFQREATRVRFHAPSGRDYLQVDFTPWETTDPVDALRTVEAASTKKGYLRGYELIGLTSRKYLGVPAADWEFTHTTGAGKVRVLDRAFRLADGRCVALYWQVADSRWTSGLSYFNAFTRTFQPL</sequence>
<feature type="compositionally biased region" description="Low complexity" evidence="8">
    <location>
        <begin position="286"/>
        <end position="295"/>
    </location>
</feature>
<dbReference type="PANTHER" id="PTHR43289">
    <property type="entry name" value="MITOGEN-ACTIVATED PROTEIN KINASE KINASE KINASE 20-RELATED"/>
    <property type="match status" value="1"/>
</dbReference>
<dbReference type="CDD" id="cd14014">
    <property type="entry name" value="STKc_PknB_like"/>
    <property type="match status" value="1"/>
</dbReference>
<dbReference type="Proteomes" id="UP000186096">
    <property type="component" value="Unassembled WGS sequence"/>
</dbReference>
<evidence type="ECO:0000256" key="3">
    <source>
        <dbReference type="ARBA" id="ARBA00022679"/>
    </source>
</evidence>
<evidence type="ECO:0000256" key="2">
    <source>
        <dbReference type="ARBA" id="ARBA00022527"/>
    </source>
</evidence>
<dbReference type="InterPro" id="IPR011009">
    <property type="entry name" value="Kinase-like_dom_sf"/>
</dbReference>
<dbReference type="STRING" id="58117.SAMN05421833_101394"/>
<feature type="domain" description="Protein kinase" evidence="9">
    <location>
        <begin position="11"/>
        <end position="268"/>
    </location>
</feature>
<dbReference type="RefSeq" id="WP_076432191.1">
    <property type="nucleotide sequence ID" value="NZ_FTNI01000001.1"/>
</dbReference>
<feature type="region of interest" description="Disordered" evidence="8">
    <location>
        <begin position="273"/>
        <end position="381"/>
    </location>
</feature>
<dbReference type="GO" id="GO:0005524">
    <property type="term" value="F:ATP binding"/>
    <property type="evidence" value="ECO:0007669"/>
    <property type="project" value="UniProtKB-UniRule"/>
</dbReference>
<feature type="compositionally biased region" description="Low complexity" evidence="8">
    <location>
        <begin position="439"/>
        <end position="453"/>
    </location>
</feature>
<proteinExistence type="predicted"/>
<dbReference type="Gene3D" id="1.10.510.10">
    <property type="entry name" value="Transferase(Phosphotransferase) domain 1"/>
    <property type="match status" value="1"/>
</dbReference>
<dbReference type="EC" id="2.7.11.1" evidence="1"/>
<dbReference type="PANTHER" id="PTHR43289:SF6">
    <property type="entry name" value="SERINE_THREONINE-PROTEIN KINASE NEKL-3"/>
    <property type="match status" value="1"/>
</dbReference>
<dbReference type="GO" id="GO:0004674">
    <property type="term" value="F:protein serine/threonine kinase activity"/>
    <property type="evidence" value="ECO:0007669"/>
    <property type="project" value="UniProtKB-KW"/>
</dbReference>
<evidence type="ECO:0000256" key="6">
    <source>
        <dbReference type="ARBA" id="ARBA00022840"/>
    </source>
</evidence>
<dbReference type="OrthoDB" id="3679634at2"/>
<dbReference type="EMBL" id="FTNI01000001">
    <property type="protein sequence ID" value="SIQ28411.1"/>
    <property type="molecule type" value="Genomic_DNA"/>
</dbReference>
<evidence type="ECO:0000256" key="1">
    <source>
        <dbReference type="ARBA" id="ARBA00012513"/>
    </source>
</evidence>
<dbReference type="Pfam" id="PF00069">
    <property type="entry name" value="Pkinase"/>
    <property type="match status" value="1"/>
</dbReference>
<evidence type="ECO:0000313" key="11">
    <source>
        <dbReference type="Proteomes" id="UP000186096"/>
    </source>
</evidence>
<dbReference type="InterPro" id="IPR008271">
    <property type="entry name" value="Ser/Thr_kinase_AS"/>
</dbReference>
<feature type="compositionally biased region" description="Low complexity" evidence="8">
    <location>
        <begin position="367"/>
        <end position="381"/>
    </location>
</feature>
<keyword evidence="4 7" id="KW-0547">Nucleotide-binding</keyword>
<keyword evidence="6 7" id="KW-0067">ATP-binding</keyword>
<dbReference type="AlphaFoldDB" id="A0A1N6RHV8"/>
<evidence type="ECO:0000313" key="10">
    <source>
        <dbReference type="EMBL" id="SIQ28411.1"/>
    </source>
</evidence>
<dbReference type="PROSITE" id="PS00108">
    <property type="entry name" value="PROTEIN_KINASE_ST"/>
    <property type="match status" value="1"/>
</dbReference>
<dbReference type="InterPro" id="IPR017441">
    <property type="entry name" value="Protein_kinase_ATP_BS"/>
</dbReference>
<evidence type="ECO:0000256" key="8">
    <source>
        <dbReference type="SAM" id="MobiDB-lite"/>
    </source>
</evidence>
<feature type="compositionally biased region" description="Basic and acidic residues" evidence="8">
    <location>
        <begin position="461"/>
        <end position="471"/>
    </location>
</feature>
<dbReference type="PROSITE" id="PS50011">
    <property type="entry name" value="PROTEIN_KINASE_DOM"/>
    <property type="match status" value="1"/>
</dbReference>
<gene>
    <name evidence="10" type="ORF">SAMN05421833_101394</name>
</gene>
<keyword evidence="11" id="KW-1185">Reference proteome</keyword>
<dbReference type="SUPFAM" id="SSF56112">
    <property type="entry name" value="Protein kinase-like (PK-like)"/>
    <property type="match status" value="1"/>
</dbReference>
<dbReference type="InterPro" id="IPR000719">
    <property type="entry name" value="Prot_kinase_dom"/>
</dbReference>
<dbReference type="Gene3D" id="3.40.1000.10">
    <property type="entry name" value="Mog1/PsbP, alpha/beta/alpha sandwich"/>
    <property type="match status" value="1"/>
</dbReference>
<keyword evidence="3" id="KW-0808">Transferase</keyword>